<protein>
    <submittedName>
        <fullName evidence="2">Uncharacterized protein</fullName>
    </submittedName>
</protein>
<evidence type="ECO:0000313" key="2">
    <source>
        <dbReference type="EMBL" id="OGE81532.1"/>
    </source>
</evidence>
<dbReference type="AlphaFoldDB" id="A0A1F5NVI5"/>
<evidence type="ECO:0000256" key="1">
    <source>
        <dbReference type="SAM" id="MobiDB-lite"/>
    </source>
</evidence>
<accession>A0A1F5NVI5</accession>
<dbReference type="Proteomes" id="UP000177912">
    <property type="component" value="Unassembled WGS sequence"/>
</dbReference>
<feature type="region of interest" description="Disordered" evidence="1">
    <location>
        <begin position="32"/>
        <end position="58"/>
    </location>
</feature>
<organism evidence="2 3">
    <name type="scientific">Candidatus Doudnabacteria bacterium RIFCSPHIGHO2_01_FULL_43_23</name>
    <dbReference type="NCBI Taxonomy" id="1817822"/>
    <lineage>
        <taxon>Bacteria</taxon>
        <taxon>Candidatus Doudnaibacteriota</taxon>
    </lineage>
</organism>
<dbReference type="STRING" id="1817822.A2826_00565"/>
<sequence length="94" mass="10346">MWGSFFTLDFKLKIGYNPIDQGGFMIEQIKPGREQGYHTGTPPQPPSKPAGMDSECGGLLSDLPYTTEVVDSRLGTALARKKAREGEKRGDEEL</sequence>
<evidence type="ECO:0000313" key="3">
    <source>
        <dbReference type="Proteomes" id="UP000177912"/>
    </source>
</evidence>
<dbReference type="EMBL" id="MFEI01000007">
    <property type="protein sequence ID" value="OGE81532.1"/>
    <property type="molecule type" value="Genomic_DNA"/>
</dbReference>
<name>A0A1F5NVI5_9BACT</name>
<proteinExistence type="predicted"/>
<reference evidence="2 3" key="1">
    <citation type="journal article" date="2016" name="Nat. Commun.">
        <title>Thousands of microbial genomes shed light on interconnected biogeochemical processes in an aquifer system.</title>
        <authorList>
            <person name="Anantharaman K."/>
            <person name="Brown C.T."/>
            <person name="Hug L.A."/>
            <person name="Sharon I."/>
            <person name="Castelle C.J."/>
            <person name="Probst A.J."/>
            <person name="Thomas B.C."/>
            <person name="Singh A."/>
            <person name="Wilkins M.J."/>
            <person name="Karaoz U."/>
            <person name="Brodie E.L."/>
            <person name="Williams K.H."/>
            <person name="Hubbard S.S."/>
            <person name="Banfield J.F."/>
        </authorList>
    </citation>
    <scope>NUCLEOTIDE SEQUENCE [LARGE SCALE GENOMIC DNA]</scope>
</reference>
<gene>
    <name evidence="2" type="ORF">A2826_00565</name>
</gene>
<comment type="caution">
    <text evidence="2">The sequence shown here is derived from an EMBL/GenBank/DDBJ whole genome shotgun (WGS) entry which is preliminary data.</text>
</comment>